<gene>
    <name evidence="9" type="ORF">BGC33_13155</name>
</gene>
<dbReference type="InterPro" id="IPR050545">
    <property type="entry name" value="Mycobact_MmpL"/>
</dbReference>
<evidence type="ECO:0000256" key="2">
    <source>
        <dbReference type="ARBA" id="ARBA00010157"/>
    </source>
</evidence>
<comment type="subcellular location">
    <subcellularLocation>
        <location evidence="1">Cell membrane</location>
        <topology evidence="1">Multi-pass membrane protein</topology>
    </subcellularLocation>
</comment>
<feature type="transmembrane region" description="Helical" evidence="7">
    <location>
        <begin position="688"/>
        <end position="710"/>
    </location>
</feature>
<keyword evidence="6 7" id="KW-0472">Membrane</keyword>
<evidence type="ECO:0000313" key="10">
    <source>
        <dbReference type="Proteomes" id="UP000182798"/>
    </source>
</evidence>
<dbReference type="PANTHER" id="PTHR33406:SF6">
    <property type="entry name" value="MEMBRANE PROTEIN YDGH-RELATED"/>
    <property type="match status" value="1"/>
</dbReference>
<organism evidence="9 10">
    <name type="scientific">Bathymodiolus thermophilus thioautotrophic gill symbiont</name>
    <dbReference type="NCBI Taxonomy" id="2360"/>
    <lineage>
        <taxon>Bacteria</taxon>
        <taxon>Pseudomonadati</taxon>
        <taxon>Pseudomonadota</taxon>
        <taxon>Gammaproteobacteria</taxon>
        <taxon>sulfur-oxidizing symbionts</taxon>
    </lineage>
</organism>
<feature type="transmembrane region" description="Helical" evidence="7">
    <location>
        <begin position="662"/>
        <end position="682"/>
    </location>
</feature>
<dbReference type="OrthoDB" id="9759187at2"/>
<evidence type="ECO:0000256" key="4">
    <source>
        <dbReference type="ARBA" id="ARBA00022692"/>
    </source>
</evidence>
<keyword evidence="5 7" id="KW-1133">Transmembrane helix</keyword>
<feature type="domain" description="SSD" evidence="8">
    <location>
        <begin position="294"/>
        <end position="410"/>
    </location>
</feature>
<evidence type="ECO:0000256" key="5">
    <source>
        <dbReference type="ARBA" id="ARBA00022989"/>
    </source>
</evidence>
<dbReference type="Pfam" id="PF03176">
    <property type="entry name" value="MMPL"/>
    <property type="match status" value="2"/>
</dbReference>
<keyword evidence="3" id="KW-1003">Cell membrane</keyword>
<evidence type="ECO:0000259" key="8">
    <source>
        <dbReference type="PROSITE" id="PS50156"/>
    </source>
</evidence>
<feature type="transmembrane region" description="Helical" evidence="7">
    <location>
        <begin position="637"/>
        <end position="655"/>
    </location>
</feature>
<dbReference type="PROSITE" id="PS50156">
    <property type="entry name" value="SSD"/>
    <property type="match status" value="2"/>
</dbReference>
<name>A0A1J5UM58_9GAMM</name>
<evidence type="ECO:0000256" key="6">
    <source>
        <dbReference type="ARBA" id="ARBA00023136"/>
    </source>
</evidence>
<keyword evidence="4 7" id="KW-0812">Transmembrane</keyword>
<feature type="transmembrane region" description="Helical" evidence="7">
    <location>
        <begin position="360"/>
        <end position="379"/>
    </location>
</feature>
<dbReference type="SUPFAM" id="SSF82866">
    <property type="entry name" value="Multidrug efflux transporter AcrB transmembrane domain"/>
    <property type="match status" value="2"/>
</dbReference>
<proteinExistence type="inferred from homology"/>
<dbReference type="Gene3D" id="1.20.1640.10">
    <property type="entry name" value="Multidrug efflux transporter AcrB transmembrane domain"/>
    <property type="match status" value="2"/>
</dbReference>
<dbReference type="Proteomes" id="UP000182798">
    <property type="component" value="Unassembled WGS sequence"/>
</dbReference>
<sequence>MMKRLYDSVLNKSGVSIALLLLVIGFFIAQIPRFQLDASSDSLVLEGDNNLHYYQSIKKNYGSDDYLVISYQVKDNLLAPAQINHLANFRRDLQAIDQVKSVTTILDVPLFQSPPLSLIDLAAKDISIDNGNADLVLANEEFKSSPLYADNLVSKDGKTSAILVALKGNKTFENRRQKRNTMRVKKANNELSKEALAKLSAIEKQVLKDTTTQNALQDKTIAQIRTTIDKYRDNASLFLGGLPMITTDIIGYISSDLIIFSLAVIGLMTLILAIIFKGIRWVLMPIGISITGALMMTGVLGFLGWKVTIISSNFFSLLLVMTLSVMIHLVVRYRELAQNNPDLAYRTLIQNTLEQMLKPCLFTTLTTIVAFGSLLISGIRPVIDFGWMMSIGVTIALILSFVAFPMIMSFLPKPKIPQFKTELGFTHGLAKFTEKFGNHLLVVLILFIGASAVGINKLSVENRFIDYFKENTEINQGLTLIDKKLGGTIPLEIIFDGLAEDYWYDEDLRADMHKIHQYLNALDETGKVLSIDTLMQILTQANGNQAPNGFLLNVIKTQIPDSAKAYVLDPYLSEDNGQIRMVIRIRETNKNLKRAALIEKIETYISKDIGFQEGSFHTTGMLVLYNNMLQSLFASQIKTIVVVFAMIFLMFLFIFKSFSLSILALIPNILPSIFILGIMGLMNIPLDLMTITISAIAIGIGVDNAIHYIHRFKAEFAKDHDYLATMYRSHNSIGLAMFYTSITVTLGFLILALSNFIPSIYFGVFTAIAMISALLANLTLLPKLILMVKPKI</sequence>
<feature type="transmembrane region" description="Helical" evidence="7">
    <location>
        <begin position="385"/>
        <end position="411"/>
    </location>
</feature>
<evidence type="ECO:0000256" key="1">
    <source>
        <dbReference type="ARBA" id="ARBA00004651"/>
    </source>
</evidence>
<evidence type="ECO:0000256" key="3">
    <source>
        <dbReference type="ARBA" id="ARBA00022475"/>
    </source>
</evidence>
<dbReference type="InterPro" id="IPR000731">
    <property type="entry name" value="SSD"/>
</dbReference>
<protein>
    <recommendedName>
        <fullName evidence="8">SSD domain-containing protein</fullName>
    </recommendedName>
</protein>
<dbReference type="GO" id="GO:0005886">
    <property type="term" value="C:plasma membrane"/>
    <property type="evidence" value="ECO:0007669"/>
    <property type="project" value="UniProtKB-SubCell"/>
</dbReference>
<dbReference type="EMBL" id="MIQH01000354">
    <property type="protein sequence ID" value="OIR25311.1"/>
    <property type="molecule type" value="Genomic_DNA"/>
</dbReference>
<feature type="transmembrane region" description="Helical" evidence="7">
    <location>
        <begin position="731"/>
        <end position="754"/>
    </location>
</feature>
<evidence type="ECO:0000313" key="9">
    <source>
        <dbReference type="EMBL" id="OIR25311.1"/>
    </source>
</evidence>
<comment type="caution">
    <text evidence="9">The sequence shown here is derived from an EMBL/GenBank/DDBJ whole genome shotgun (WGS) entry which is preliminary data.</text>
</comment>
<feature type="domain" description="SSD" evidence="8">
    <location>
        <begin position="660"/>
        <end position="787"/>
    </location>
</feature>
<feature type="transmembrane region" description="Helical" evidence="7">
    <location>
        <begin position="309"/>
        <end position="331"/>
    </location>
</feature>
<dbReference type="InterPro" id="IPR004869">
    <property type="entry name" value="MMPL_dom"/>
</dbReference>
<feature type="transmembrane region" description="Helical" evidence="7">
    <location>
        <begin position="283"/>
        <end position="303"/>
    </location>
</feature>
<evidence type="ECO:0000256" key="7">
    <source>
        <dbReference type="SAM" id="Phobius"/>
    </source>
</evidence>
<feature type="transmembrane region" description="Helical" evidence="7">
    <location>
        <begin position="257"/>
        <end position="276"/>
    </location>
</feature>
<feature type="transmembrane region" description="Helical" evidence="7">
    <location>
        <begin position="436"/>
        <end position="455"/>
    </location>
</feature>
<comment type="similarity">
    <text evidence="2">Belongs to the resistance-nodulation-cell division (RND) (TC 2.A.6) family. MmpL subfamily.</text>
</comment>
<dbReference type="PANTHER" id="PTHR33406">
    <property type="entry name" value="MEMBRANE PROTEIN MJ1562-RELATED"/>
    <property type="match status" value="1"/>
</dbReference>
<reference evidence="10" key="1">
    <citation type="submission" date="2016-09" db="EMBL/GenBank/DDBJ databases">
        <title>Genome Sequence of Bathymodiolus thermophilus sulfur-oxidizing gill endosymbiont.</title>
        <authorList>
            <person name="Ponnudurai R."/>
            <person name="Kleiner M."/>
            <person name="Sayavedra L."/>
            <person name="Thuermer A."/>
            <person name="Felbeck H."/>
            <person name="Schlueter R."/>
            <person name="Schweder T."/>
            <person name="Markert S."/>
        </authorList>
    </citation>
    <scope>NUCLEOTIDE SEQUENCE [LARGE SCALE GENOMIC DNA]</scope>
    <source>
        <strain evidence="10">BAT/CrabSpa'14</strain>
    </source>
</reference>
<accession>A0A1J5UM58</accession>
<dbReference type="AlphaFoldDB" id="A0A1J5UM58"/>
<feature type="transmembrane region" description="Helical" evidence="7">
    <location>
        <begin position="760"/>
        <end position="781"/>
    </location>
</feature>